<feature type="transmembrane region" description="Helical" evidence="4">
    <location>
        <begin position="45"/>
        <end position="66"/>
    </location>
</feature>
<dbReference type="InterPro" id="IPR030395">
    <property type="entry name" value="GP_PDE_dom"/>
</dbReference>
<organism evidence="6 7">
    <name type="scientific">Cuscuta epithymum</name>
    <dbReference type="NCBI Taxonomy" id="186058"/>
    <lineage>
        <taxon>Eukaryota</taxon>
        <taxon>Viridiplantae</taxon>
        <taxon>Streptophyta</taxon>
        <taxon>Embryophyta</taxon>
        <taxon>Tracheophyta</taxon>
        <taxon>Spermatophyta</taxon>
        <taxon>Magnoliopsida</taxon>
        <taxon>eudicotyledons</taxon>
        <taxon>Gunneridae</taxon>
        <taxon>Pentapetalae</taxon>
        <taxon>asterids</taxon>
        <taxon>lamiids</taxon>
        <taxon>Solanales</taxon>
        <taxon>Convolvulaceae</taxon>
        <taxon>Cuscuteae</taxon>
        <taxon>Cuscuta</taxon>
        <taxon>Cuscuta subgen. Cuscuta</taxon>
    </lineage>
</organism>
<dbReference type="GO" id="GO:0008889">
    <property type="term" value="F:glycerophosphodiester phosphodiesterase activity"/>
    <property type="evidence" value="ECO:0007669"/>
    <property type="project" value="UniProtKB-EC"/>
</dbReference>
<comment type="caution">
    <text evidence="6">The sequence shown here is derived from an EMBL/GenBank/DDBJ whole genome shotgun (WGS) entry which is preliminary data.</text>
</comment>
<evidence type="ECO:0000256" key="1">
    <source>
        <dbReference type="ARBA" id="ARBA00012247"/>
    </source>
</evidence>
<comment type="catalytic activity">
    <reaction evidence="3">
        <text>a sn-glycero-3-phosphodiester + H2O = an alcohol + sn-glycerol 3-phosphate + H(+)</text>
        <dbReference type="Rhea" id="RHEA:12969"/>
        <dbReference type="ChEBI" id="CHEBI:15377"/>
        <dbReference type="ChEBI" id="CHEBI:15378"/>
        <dbReference type="ChEBI" id="CHEBI:30879"/>
        <dbReference type="ChEBI" id="CHEBI:57597"/>
        <dbReference type="ChEBI" id="CHEBI:83408"/>
        <dbReference type="EC" id="3.1.4.46"/>
    </reaction>
</comment>
<reference evidence="6" key="1">
    <citation type="submission" date="2022-07" db="EMBL/GenBank/DDBJ databases">
        <authorList>
            <person name="Macas J."/>
            <person name="Novak P."/>
            <person name="Neumann P."/>
        </authorList>
    </citation>
    <scope>NUCLEOTIDE SEQUENCE</scope>
</reference>
<gene>
    <name evidence="6" type="ORF">CEPIT_LOCUS4535</name>
</gene>
<evidence type="ECO:0000256" key="3">
    <source>
        <dbReference type="ARBA" id="ARBA00047512"/>
    </source>
</evidence>
<keyword evidence="2" id="KW-0319">Glycerol metabolism</keyword>
<keyword evidence="4" id="KW-0472">Membrane</keyword>
<dbReference type="Proteomes" id="UP001152523">
    <property type="component" value="Unassembled WGS sequence"/>
</dbReference>
<dbReference type="AlphaFoldDB" id="A0AAV0CCL3"/>
<evidence type="ECO:0000313" key="7">
    <source>
        <dbReference type="Proteomes" id="UP001152523"/>
    </source>
</evidence>
<keyword evidence="4" id="KW-1133">Transmembrane helix</keyword>
<evidence type="ECO:0000313" key="6">
    <source>
        <dbReference type="EMBL" id="CAH9073118.1"/>
    </source>
</evidence>
<evidence type="ECO:0000259" key="5">
    <source>
        <dbReference type="PROSITE" id="PS51704"/>
    </source>
</evidence>
<keyword evidence="4" id="KW-0812">Transmembrane</keyword>
<dbReference type="PANTHER" id="PTHR47449:SF2">
    <property type="entry name" value="GLYCEROPHOSPHODIESTER PHOSPHODIESTERASE GDPD4"/>
    <property type="match status" value="1"/>
</dbReference>
<sequence length="341" mass="38793">MEMQSFISRWDRQTRRLRLERRSALLSLTRIFTPKLRGLASRKRIFRYLLISIAFIAIIPPLFFHFKLRRFIQVQEQKCSWLRNPPLVCAHGGDSSMAFPNTITAYKTALHSQVDCIEVDVSRSSDGVLFALHDRDLQQISGNDTFKAGYLSSREIKELVPSFELQQKYHDLGVPTIEDILMFISGSVREVILDVKVGPPLYEKGLAGNVVSSYTKLGCKNCVVWAKSDNIPRDVLRLAPDATVGYIVMMDPSTGTRTQLLRMRGAWVVGDYHPLIDEKLVKVLHARNKKVYAWTVDNEESMKKMLIERVDAIITSNPSVLKRVMQDAKTQCLEDGFSLSA</sequence>
<dbReference type="EC" id="3.1.4.46" evidence="1"/>
<dbReference type="CDD" id="cd08556">
    <property type="entry name" value="GDPD"/>
    <property type="match status" value="1"/>
</dbReference>
<dbReference type="InterPro" id="IPR017946">
    <property type="entry name" value="PLC-like_Pdiesterase_TIM-brl"/>
</dbReference>
<dbReference type="GO" id="GO:0006071">
    <property type="term" value="P:glycerol metabolic process"/>
    <property type="evidence" value="ECO:0007669"/>
    <property type="project" value="UniProtKB-KW"/>
</dbReference>
<dbReference type="Pfam" id="PF03009">
    <property type="entry name" value="GDPD"/>
    <property type="match status" value="1"/>
</dbReference>
<evidence type="ECO:0000256" key="2">
    <source>
        <dbReference type="ARBA" id="ARBA00022798"/>
    </source>
</evidence>
<evidence type="ECO:0000256" key="4">
    <source>
        <dbReference type="SAM" id="Phobius"/>
    </source>
</evidence>
<dbReference type="Gene3D" id="3.20.20.190">
    <property type="entry name" value="Phosphatidylinositol (PI) phosphodiesterase"/>
    <property type="match status" value="1"/>
</dbReference>
<protein>
    <recommendedName>
        <fullName evidence="1">glycerophosphodiester phosphodiesterase</fullName>
        <ecNumber evidence="1">3.1.4.46</ecNumber>
    </recommendedName>
</protein>
<dbReference type="GO" id="GO:0006629">
    <property type="term" value="P:lipid metabolic process"/>
    <property type="evidence" value="ECO:0007669"/>
    <property type="project" value="InterPro"/>
</dbReference>
<feature type="domain" description="GP-PDE" evidence="5">
    <location>
        <begin position="86"/>
        <end position="325"/>
    </location>
</feature>
<dbReference type="PROSITE" id="PS51704">
    <property type="entry name" value="GP_PDE"/>
    <property type="match status" value="1"/>
</dbReference>
<keyword evidence="7" id="KW-1185">Reference proteome</keyword>
<dbReference type="EMBL" id="CAMAPF010000023">
    <property type="protein sequence ID" value="CAH9073118.1"/>
    <property type="molecule type" value="Genomic_DNA"/>
</dbReference>
<name>A0AAV0CCL3_9ASTE</name>
<dbReference type="SUPFAM" id="SSF51695">
    <property type="entry name" value="PLC-like phosphodiesterases"/>
    <property type="match status" value="1"/>
</dbReference>
<proteinExistence type="predicted"/>
<dbReference type="InterPro" id="IPR044236">
    <property type="entry name" value="GDPD4"/>
</dbReference>
<dbReference type="PANTHER" id="PTHR47449">
    <property type="entry name" value="GLYCEROPHOSPHODIESTER PHOSPHODIESTERASE GDPD4"/>
    <property type="match status" value="1"/>
</dbReference>
<accession>A0AAV0CCL3</accession>